<sequence length="127" mass="14669">MASLFAMLLATSHVADWFIQVDHGVDLASVEEGWFARQFPIWDEIRKLANGLKHAKRVHVDRLSHEDPVPSLDLSWGHNGFWNGETWAVEWNSEWRAVSRLCELFLGDFEARSSEMPSPPLRVRRTL</sequence>
<dbReference type="RefSeq" id="WP_316021263.1">
    <property type="nucleotide sequence ID" value="NZ_JAWDID010000074.1"/>
</dbReference>
<dbReference type="EMBL" id="JAWDID010000074">
    <property type="protein sequence ID" value="MDU0343556.1"/>
    <property type="molecule type" value="Genomic_DNA"/>
</dbReference>
<proteinExistence type="predicted"/>
<name>A0ABU3SFW3_9HYPH</name>
<comment type="caution">
    <text evidence="1">The sequence shown here is derived from an EMBL/GenBank/DDBJ whole genome shotgun (WGS) entry which is preliminary data.</text>
</comment>
<dbReference type="Proteomes" id="UP001254257">
    <property type="component" value="Unassembled WGS sequence"/>
</dbReference>
<accession>A0ABU3SFW3</accession>
<organism evidence="1 2">
    <name type="scientific">Bosea rubneri</name>
    <dbReference type="NCBI Taxonomy" id="3075434"/>
    <lineage>
        <taxon>Bacteria</taxon>
        <taxon>Pseudomonadati</taxon>
        <taxon>Pseudomonadota</taxon>
        <taxon>Alphaproteobacteria</taxon>
        <taxon>Hyphomicrobiales</taxon>
        <taxon>Boseaceae</taxon>
        <taxon>Bosea</taxon>
    </lineage>
</organism>
<keyword evidence="2" id="KW-1185">Reference proteome</keyword>
<protein>
    <submittedName>
        <fullName evidence="1">Uncharacterized protein</fullName>
    </submittedName>
</protein>
<reference evidence="1 2" key="1">
    <citation type="submission" date="2023-09" db="EMBL/GenBank/DDBJ databases">
        <title>Whole genome shotgun sequencing (WGS) of Bosea sp. ZW T0_25, isolated from stored onions (Allium cepa).</title>
        <authorList>
            <person name="Stoll D.A."/>
            <person name="Huch M."/>
        </authorList>
    </citation>
    <scope>NUCLEOTIDE SEQUENCE [LARGE SCALE GENOMIC DNA]</scope>
    <source>
        <strain evidence="1 2">ZW T0_25</strain>
    </source>
</reference>
<evidence type="ECO:0000313" key="1">
    <source>
        <dbReference type="EMBL" id="MDU0343556.1"/>
    </source>
</evidence>
<gene>
    <name evidence="1" type="ORF">RKE40_27020</name>
</gene>
<evidence type="ECO:0000313" key="2">
    <source>
        <dbReference type="Proteomes" id="UP001254257"/>
    </source>
</evidence>